<evidence type="ECO:0000313" key="1">
    <source>
        <dbReference type="EMBL" id="SOQ37402.1"/>
    </source>
</evidence>
<dbReference type="EMBL" id="ODYU01001346">
    <property type="protein sequence ID" value="SOQ37402.1"/>
    <property type="molecule type" value="Genomic_DNA"/>
</dbReference>
<name>A0A2H1VAI3_SPOFR</name>
<reference evidence="1" key="1">
    <citation type="submission" date="2016-07" db="EMBL/GenBank/DDBJ databases">
        <authorList>
            <person name="Bretaudeau A."/>
        </authorList>
    </citation>
    <scope>NUCLEOTIDE SEQUENCE</scope>
    <source>
        <strain evidence="1">Rice</strain>
        <tissue evidence="1">Whole body</tissue>
    </source>
</reference>
<dbReference type="AlphaFoldDB" id="A0A2H1VAI3"/>
<gene>
    <name evidence="1" type="ORF">SFRICE_027510</name>
</gene>
<organism evidence="1">
    <name type="scientific">Spodoptera frugiperda</name>
    <name type="common">Fall armyworm</name>
    <dbReference type="NCBI Taxonomy" id="7108"/>
    <lineage>
        <taxon>Eukaryota</taxon>
        <taxon>Metazoa</taxon>
        <taxon>Ecdysozoa</taxon>
        <taxon>Arthropoda</taxon>
        <taxon>Hexapoda</taxon>
        <taxon>Insecta</taxon>
        <taxon>Pterygota</taxon>
        <taxon>Neoptera</taxon>
        <taxon>Endopterygota</taxon>
        <taxon>Lepidoptera</taxon>
        <taxon>Glossata</taxon>
        <taxon>Ditrysia</taxon>
        <taxon>Noctuoidea</taxon>
        <taxon>Noctuidae</taxon>
        <taxon>Amphipyrinae</taxon>
        <taxon>Spodoptera</taxon>
    </lineage>
</organism>
<protein>
    <submittedName>
        <fullName evidence="1">SFRICE_027510</fullName>
    </submittedName>
</protein>
<proteinExistence type="predicted"/>
<accession>A0A2H1VAI3</accession>
<sequence>MDDCCSSMTPTLNAIIAFSILNVSIRRWLSGHKCDYRARALEFDSRVGQSITGLFSVFQKCLIGSTEFGIAPFLAIDYCMGQMLLLQTKSLFSHGEGLTINHHDCSMRVGDFKHIIRNYKSRFPHDLFLHRLGENHPMSFLALGKVRGSVRLLLTKNHPVPSPAL</sequence>